<accession>X1CWY1</accession>
<comment type="caution">
    <text evidence="1">The sequence shown here is derived from an EMBL/GenBank/DDBJ whole genome shotgun (WGS) entry which is preliminary data.</text>
</comment>
<sequence>ILHLIVNGTDEISVSTSAVTLPTNELILTSGDITFTGDLVQKFNAANYLTTTVADSGVVKVTVTGLADSYEVVSTDIILDAGTSVLLEASTATYSFGASTLDMDNKTITDVGNVTTTNAAGPSLAESKPYSFVLASTILITSGLS</sequence>
<organism evidence="1">
    <name type="scientific">marine sediment metagenome</name>
    <dbReference type="NCBI Taxonomy" id="412755"/>
    <lineage>
        <taxon>unclassified sequences</taxon>
        <taxon>metagenomes</taxon>
        <taxon>ecological metagenomes</taxon>
    </lineage>
</organism>
<gene>
    <name evidence="1" type="ORF">S01H4_61614</name>
</gene>
<dbReference type="AlphaFoldDB" id="X1CWY1"/>
<proteinExistence type="predicted"/>
<feature type="non-terminal residue" evidence="1">
    <location>
        <position position="1"/>
    </location>
</feature>
<name>X1CWY1_9ZZZZ</name>
<protein>
    <submittedName>
        <fullName evidence="1">Uncharacterized protein</fullName>
    </submittedName>
</protein>
<dbReference type="EMBL" id="BART01036577">
    <property type="protein sequence ID" value="GAH12357.1"/>
    <property type="molecule type" value="Genomic_DNA"/>
</dbReference>
<evidence type="ECO:0000313" key="1">
    <source>
        <dbReference type="EMBL" id="GAH12357.1"/>
    </source>
</evidence>
<reference evidence="1" key="1">
    <citation type="journal article" date="2014" name="Front. Microbiol.">
        <title>High frequency of phylogenetically diverse reductive dehalogenase-homologous genes in deep subseafloor sedimentary metagenomes.</title>
        <authorList>
            <person name="Kawai M."/>
            <person name="Futagami T."/>
            <person name="Toyoda A."/>
            <person name="Takaki Y."/>
            <person name="Nishi S."/>
            <person name="Hori S."/>
            <person name="Arai W."/>
            <person name="Tsubouchi T."/>
            <person name="Morono Y."/>
            <person name="Uchiyama I."/>
            <person name="Ito T."/>
            <person name="Fujiyama A."/>
            <person name="Inagaki F."/>
            <person name="Takami H."/>
        </authorList>
    </citation>
    <scope>NUCLEOTIDE SEQUENCE</scope>
    <source>
        <strain evidence="1">Expedition CK06-06</strain>
    </source>
</reference>